<proteinExistence type="predicted"/>
<gene>
    <name evidence="2" type="ORF">Bca52824_007150</name>
</gene>
<keyword evidence="3" id="KW-1185">Reference proteome</keyword>
<protein>
    <submittedName>
        <fullName evidence="2">Uncharacterized protein</fullName>
    </submittedName>
</protein>
<dbReference type="AlphaFoldDB" id="A0A8X7W7G1"/>
<dbReference type="Proteomes" id="UP000886595">
    <property type="component" value="Unassembled WGS sequence"/>
</dbReference>
<comment type="caution">
    <text evidence="2">The sequence shown here is derived from an EMBL/GenBank/DDBJ whole genome shotgun (WGS) entry which is preliminary data.</text>
</comment>
<reference evidence="2 3" key="1">
    <citation type="submission" date="2020-02" db="EMBL/GenBank/DDBJ databases">
        <authorList>
            <person name="Ma Q."/>
            <person name="Huang Y."/>
            <person name="Song X."/>
            <person name="Pei D."/>
        </authorList>
    </citation>
    <scope>NUCLEOTIDE SEQUENCE [LARGE SCALE GENOMIC DNA]</scope>
    <source>
        <strain evidence="2">Sxm20200214</strain>
        <tissue evidence="2">Leaf</tissue>
    </source>
</reference>
<name>A0A8X7W7G1_BRACI</name>
<evidence type="ECO:0000313" key="2">
    <source>
        <dbReference type="EMBL" id="KAG2324422.1"/>
    </source>
</evidence>
<feature type="region of interest" description="Disordered" evidence="1">
    <location>
        <begin position="125"/>
        <end position="149"/>
    </location>
</feature>
<dbReference type="EMBL" id="JAAMPC010000002">
    <property type="protein sequence ID" value="KAG2324422.1"/>
    <property type="molecule type" value="Genomic_DNA"/>
</dbReference>
<evidence type="ECO:0000313" key="3">
    <source>
        <dbReference type="Proteomes" id="UP000886595"/>
    </source>
</evidence>
<sequence>MTRRGFSHGKETRLAVSLSRVSTLPPLPIFRLPPSSVYKKFESWLTIWSSSPIFRLTALPSPFKFACSDFRRPETSGVGGELMGVDMLLFDSQATMIRPQSMSTGWRPTGLRGRSQTGSAMLSSLPENKLHKKSQTHASTLPTTLSSSNAFPDAQKQLYDISARKEEKFAATASLKADIEKKKIEQWKLEKWNRNHIRARKSFPQKQAAREKRERLIAPMFHLLRGKTVMAPQKSSQQPHMETELDLEPEPKK</sequence>
<evidence type="ECO:0000256" key="1">
    <source>
        <dbReference type="SAM" id="MobiDB-lite"/>
    </source>
</evidence>
<organism evidence="2 3">
    <name type="scientific">Brassica carinata</name>
    <name type="common">Ethiopian mustard</name>
    <name type="synonym">Abyssinian cabbage</name>
    <dbReference type="NCBI Taxonomy" id="52824"/>
    <lineage>
        <taxon>Eukaryota</taxon>
        <taxon>Viridiplantae</taxon>
        <taxon>Streptophyta</taxon>
        <taxon>Embryophyta</taxon>
        <taxon>Tracheophyta</taxon>
        <taxon>Spermatophyta</taxon>
        <taxon>Magnoliopsida</taxon>
        <taxon>eudicotyledons</taxon>
        <taxon>Gunneridae</taxon>
        <taxon>Pentapetalae</taxon>
        <taxon>rosids</taxon>
        <taxon>malvids</taxon>
        <taxon>Brassicales</taxon>
        <taxon>Brassicaceae</taxon>
        <taxon>Brassiceae</taxon>
        <taxon>Brassica</taxon>
    </lineage>
</organism>
<feature type="region of interest" description="Disordered" evidence="1">
    <location>
        <begin position="229"/>
        <end position="253"/>
    </location>
</feature>
<feature type="compositionally biased region" description="Acidic residues" evidence="1">
    <location>
        <begin position="244"/>
        <end position="253"/>
    </location>
</feature>
<accession>A0A8X7W7G1</accession>
<feature type="compositionally biased region" description="Polar residues" evidence="1">
    <location>
        <begin position="136"/>
        <end position="149"/>
    </location>
</feature>